<dbReference type="HOGENOM" id="CLU_077247_1_1_4"/>
<keyword evidence="2" id="KW-1185">Reference proteome</keyword>
<protein>
    <submittedName>
        <fullName evidence="1">Phage-related protein</fullName>
    </submittedName>
</protein>
<gene>
    <name evidence="1" type="ordered locus">CFU_2679</name>
</gene>
<dbReference type="eggNOG" id="ENOG5032T0P">
    <property type="taxonomic scope" value="Bacteria"/>
</dbReference>
<reference evidence="2" key="6">
    <citation type="submission" date="2011-05" db="EMBL/GenBank/DDBJ databases">
        <title>Complete sequence of Collimonas fungivorans Ter331.</title>
        <authorList>
            <person name="Leveau J.H."/>
        </authorList>
    </citation>
    <scope>NUCLEOTIDE SEQUENCE [LARGE SCALE GENOMIC DNA]</scope>
    <source>
        <strain evidence="2">Ter331</strain>
    </source>
</reference>
<sequence>MIDPDIPVERLWVRETWGMGSRPDPWGGYDGIEYRADEAWLSDDDDLYCHKVKTPEDICLSDYRSGWHPSIHMPRWANRILLEITAVRVERLQDISAEDAYAEGAAVWAAENAERLLREGNKYRNIIQSFAALWDSTGGSWAANPWVWVVEFKRIDEVK</sequence>
<dbReference type="AlphaFoldDB" id="G0AHA0"/>
<reference evidence="1 2" key="1">
    <citation type="journal article" date="2004" name="Environ. Microbiol.">
        <title>Phylogeny-function analysis of (meta)genomic libraries: screening for expression of ribosomal RNA genes by large-insert library fluorescent in situ hybridization (LIL-FISH).</title>
        <authorList>
            <person name="Leveau J.H."/>
            <person name="Gerards S."/>
            <person name="de Boer W."/>
            <person name="van Veen J.A."/>
        </authorList>
    </citation>
    <scope>NUCLEOTIDE SEQUENCE [LARGE SCALE GENOMIC DNA]</scope>
    <source>
        <strain evidence="1 2">Ter331</strain>
    </source>
</reference>
<proteinExistence type="predicted"/>
<reference evidence="1 2" key="2">
    <citation type="journal article" date="2006" name="J. Microbiol. Methods">
        <title>Genomic flank-sequencing of plasposon insertion sites for rapid identification of functional genes.</title>
        <authorList>
            <person name="Leveau J.H."/>
            <person name="Gerards S."/>
            <person name="Fritsche K."/>
            <person name="Zondag G."/>
            <person name="van Veen J.A."/>
        </authorList>
    </citation>
    <scope>NUCLEOTIDE SEQUENCE [LARGE SCALE GENOMIC DNA]</scope>
    <source>
        <strain evidence="1 2">Ter331</strain>
    </source>
</reference>
<organism evidence="1 2">
    <name type="scientific">Collimonas fungivorans (strain Ter331)</name>
    <dbReference type="NCBI Taxonomy" id="1005048"/>
    <lineage>
        <taxon>Bacteria</taxon>
        <taxon>Pseudomonadati</taxon>
        <taxon>Pseudomonadota</taxon>
        <taxon>Betaproteobacteria</taxon>
        <taxon>Burkholderiales</taxon>
        <taxon>Oxalobacteraceae</taxon>
        <taxon>Collimonas</taxon>
    </lineage>
</organism>
<name>G0AHA0_COLFT</name>
<dbReference type="Proteomes" id="UP000008392">
    <property type="component" value="Chromosome"/>
</dbReference>
<reference evidence="1 2" key="3">
    <citation type="journal article" date="2008" name="FEMS Microbiol. Ecol.">
        <title>Identification and characterization of genes underlying chitinolysis in Collimonas fungivorans Ter331.</title>
        <authorList>
            <person name="Fritsche K."/>
            <person name="de Boer W."/>
            <person name="Gerards S."/>
            <person name="van den Berg M."/>
            <person name="van Veen J.A."/>
            <person name="Leveau J.H."/>
        </authorList>
    </citation>
    <scope>NUCLEOTIDE SEQUENCE [LARGE SCALE GENOMIC DNA]</scope>
    <source>
        <strain evidence="1 2">Ter331</strain>
    </source>
</reference>
<dbReference type="KEGG" id="cfu:CFU_2679"/>
<dbReference type="EMBL" id="CP002745">
    <property type="protein sequence ID" value="AEK62506.1"/>
    <property type="molecule type" value="Genomic_DNA"/>
</dbReference>
<evidence type="ECO:0000313" key="1">
    <source>
        <dbReference type="EMBL" id="AEK62506.1"/>
    </source>
</evidence>
<reference evidence="1 2" key="5">
    <citation type="journal article" date="2011" name="ISME J.">
        <title>Dual transcriptional profiling of a bacterial/fungal confrontation: Collimonas fungivorans versus Aspergillus niger.</title>
        <authorList>
            <person name="Mela F."/>
            <person name="Fritsche K."/>
            <person name="de Boer W."/>
            <person name="van Veen J.A."/>
            <person name="de Graaff L.H."/>
            <person name="van den Berg M."/>
            <person name="Leveau J.H."/>
        </authorList>
    </citation>
    <scope>NUCLEOTIDE SEQUENCE [LARGE SCALE GENOMIC DNA]</scope>
    <source>
        <strain evidence="1 2">Ter331</strain>
    </source>
</reference>
<accession>G0AHA0</accession>
<evidence type="ECO:0000313" key="2">
    <source>
        <dbReference type="Proteomes" id="UP000008392"/>
    </source>
</evidence>
<dbReference type="RefSeq" id="WP_014006659.1">
    <property type="nucleotide sequence ID" value="NC_015856.1"/>
</dbReference>
<reference evidence="1 2" key="4">
    <citation type="journal article" date="2010" name="Environ. Microbiol.">
        <title>The bacterial genus Collimonas: mycophagy, weathering and other adaptive solutions to life in oligotrophic soil environments.</title>
        <authorList>
            <person name="Leveau J.H."/>
            <person name="Uroz S."/>
            <person name="de Boer W."/>
        </authorList>
    </citation>
    <scope>NUCLEOTIDE SEQUENCE [LARGE SCALE GENOMIC DNA]</scope>
    <source>
        <strain evidence="1 2">Ter331</strain>
    </source>
</reference>